<protein>
    <recommendedName>
        <fullName evidence="4">Secreted protein</fullName>
    </recommendedName>
</protein>
<dbReference type="EMBL" id="JAVHJS010000002">
    <property type="protein sequence ID" value="KAK2865774.1"/>
    <property type="molecule type" value="Genomic_DNA"/>
</dbReference>
<evidence type="ECO:0000256" key="1">
    <source>
        <dbReference type="SAM" id="SignalP"/>
    </source>
</evidence>
<gene>
    <name evidence="2" type="ORF">Q7C36_001830</name>
</gene>
<feature type="chain" id="PRO_5041693053" description="Secreted protein" evidence="1">
    <location>
        <begin position="22"/>
        <end position="102"/>
    </location>
</feature>
<reference evidence="2" key="1">
    <citation type="submission" date="2023-08" db="EMBL/GenBank/DDBJ databases">
        <title>Pelteobagrus vachellii genome.</title>
        <authorList>
            <person name="Liu H."/>
        </authorList>
    </citation>
    <scope>NUCLEOTIDE SEQUENCE</scope>
    <source>
        <strain evidence="2">PRFRI_2022a</strain>
        <tissue evidence="2">Muscle</tissue>
    </source>
</reference>
<keyword evidence="1" id="KW-0732">Signal</keyword>
<keyword evidence="3" id="KW-1185">Reference proteome</keyword>
<proteinExistence type="predicted"/>
<sequence length="102" mass="11499">MEKAWPCLLLIPRFLVHSVFAAYPRDGSMTENTSAMIRYPAVLLAANTAPNSDDGTLREMYVRAVCVSELFIYILSMDTQTLCLSAIYANTFALYDYPFNTK</sequence>
<dbReference type="Proteomes" id="UP001187315">
    <property type="component" value="Unassembled WGS sequence"/>
</dbReference>
<evidence type="ECO:0000313" key="2">
    <source>
        <dbReference type="EMBL" id="KAK2865774.1"/>
    </source>
</evidence>
<name>A0AA88T8B9_TACVA</name>
<organism evidence="2 3">
    <name type="scientific">Tachysurus vachellii</name>
    <name type="common">Darkbarbel catfish</name>
    <name type="synonym">Pelteobagrus vachellii</name>
    <dbReference type="NCBI Taxonomy" id="175792"/>
    <lineage>
        <taxon>Eukaryota</taxon>
        <taxon>Metazoa</taxon>
        <taxon>Chordata</taxon>
        <taxon>Craniata</taxon>
        <taxon>Vertebrata</taxon>
        <taxon>Euteleostomi</taxon>
        <taxon>Actinopterygii</taxon>
        <taxon>Neopterygii</taxon>
        <taxon>Teleostei</taxon>
        <taxon>Ostariophysi</taxon>
        <taxon>Siluriformes</taxon>
        <taxon>Bagridae</taxon>
        <taxon>Tachysurus</taxon>
    </lineage>
</organism>
<feature type="signal peptide" evidence="1">
    <location>
        <begin position="1"/>
        <end position="21"/>
    </location>
</feature>
<dbReference type="AlphaFoldDB" id="A0AA88T8B9"/>
<evidence type="ECO:0000313" key="3">
    <source>
        <dbReference type="Proteomes" id="UP001187315"/>
    </source>
</evidence>
<evidence type="ECO:0008006" key="4">
    <source>
        <dbReference type="Google" id="ProtNLM"/>
    </source>
</evidence>
<comment type="caution">
    <text evidence="2">The sequence shown here is derived from an EMBL/GenBank/DDBJ whole genome shotgun (WGS) entry which is preliminary data.</text>
</comment>
<accession>A0AA88T8B9</accession>